<dbReference type="RefSeq" id="XP_056051690.1">
    <property type="nucleotide sequence ID" value="XM_056199774.1"/>
</dbReference>
<evidence type="ECO:0000313" key="2">
    <source>
        <dbReference type="Proteomes" id="UP001144673"/>
    </source>
</evidence>
<reference evidence="1" key="1">
    <citation type="journal article" date="2023" name="Access Microbiol">
        <title>De-novo genome assembly for Akanthomyces muscarius, a biocontrol agent of insect agricultural pests.</title>
        <authorList>
            <person name="Erdos Z."/>
            <person name="Studholme D.J."/>
            <person name="Raymond B."/>
            <person name="Sharma M."/>
        </authorList>
    </citation>
    <scope>NUCLEOTIDE SEQUENCE</scope>
    <source>
        <strain evidence="1">Ve6</strain>
    </source>
</reference>
<protein>
    <submittedName>
        <fullName evidence="1">Uncharacterized protein</fullName>
    </submittedName>
</protein>
<dbReference type="KEGG" id="amus:LMH87_010748"/>
<accession>A0A9W8UK91</accession>
<dbReference type="EMBL" id="JAJHUN010000009">
    <property type="protein sequence ID" value="KAJ4149976.1"/>
    <property type="molecule type" value="Genomic_DNA"/>
</dbReference>
<sequence length="69" mass="7902">MVRLVNVDGLLILALVSKPSQNCLISRIIEDAALHECTKTKTKFEFVSEDHKLLRSIRVMHIWAANKTR</sequence>
<proteinExistence type="predicted"/>
<dbReference type="AlphaFoldDB" id="A0A9W8UK91"/>
<dbReference type="Proteomes" id="UP001144673">
    <property type="component" value="Chromosome 4"/>
</dbReference>
<evidence type="ECO:0000313" key="1">
    <source>
        <dbReference type="EMBL" id="KAJ4149976.1"/>
    </source>
</evidence>
<organism evidence="1 2">
    <name type="scientific">Akanthomyces muscarius</name>
    <name type="common">Entomopathogenic fungus</name>
    <name type="synonym">Lecanicillium muscarium</name>
    <dbReference type="NCBI Taxonomy" id="2231603"/>
    <lineage>
        <taxon>Eukaryota</taxon>
        <taxon>Fungi</taxon>
        <taxon>Dikarya</taxon>
        <taxon>Ascomycota</taxon>
        <taxon>Pezizomycotina</taxon>
        <taxon>Sordariomycetes</taxon>
        <taxon>Hypocreomycetidae</taxon>
        <taxon>Hypocreales</taxon>
        <taxon>Cordycipitaceae</taxon>
        <taxon>Akanthomyces</taxon>
    </lineage>
</organism>
<keyword evidence="2" id="KW-1185">Reference proteome</keyword>
<gene>
    <name evidence="1" type="ORF">LMH87_010748</name>
</gene>
<dbReference type="GeneID" id="80897907"/>
<comment type="caution">
    <text evidence="1">The sequence shown here is derived from an EMBL/GenBank/DDBJ whole genome shotgun (WGS) entry which is preliminary data.</text>
</comment>
<name>A0A9W8UK91_AKAMU</name>